<comment type="caution">
    <text evidence="3">The sequence shown here is derived from an EMBL/GenBank/DDBJ whole genome shotgun (WGS) entry which is preliminary data.</text>
</comment>
<evidence type="ECO:0000313" key="3">
    <source>
        <dbReference type="EMBL" id="PRQ09984.1"/>
    </source>
</evidence>
<evidence type="ECO:0008006" key="5">
    <source>
        <dbReference type="Google" id="ProtNLM"/>
    </source>
</evidence>
<feature type="signal peptide" evidence="2">
    <location>
        <begin position="1"/>
        <end position="18"/>
    </location>
</feature>
<proteinExistence type="predicted"/>
<evidence type="ECO:0000313" key="4">
    <source>
        <dbReference type="Proteomes" id="UP000238823"/>
    </source>
</evidence>
<evidence type="ECO:0000256" key="2">
    <source>
        <dbReference type="SAM" id="SignalP"/>
    </source>
</evidence>
<sequence length="356" mass="36627">MLPAMSLGAVVIRLPVVAVLGVSACAVSVEVAAPTPAAPTKLAAPEPQAPRWAQVSATVTLHADPSASAQQLKFAPGPGGATQRIVELLDAREGWSFVRTVVPRQAVALGYDASMGLAILELEGWVPAAQLLALEPSAAAPAPLPMGEFKSGVYATIKLVPQANVAAGVILRWPDGRVAGRVAEAHHFFTPATTRSNAAADTGPVELACHEHRSAPGLGVIQGWLCSEPGELIATGATTGVPLDRPPTSDAGGPGTELKGALDRDIISRIVRSHLGDVRNCYNQGLAVDPKLQGRVAINFVITGDGTVGSAVVQDDNLSDAAVGRCIAAAVTTWRFPKPRGGGNVIVTYPFNLTPG</sequence>
<name>A0A2S9YY28_9BACT</name>
<protein>
    <recommendedName>
        <fullName evidence="5">Gram-negative bacterial tonB protein</fullName>
    </recommendedName>
</protein>
<dbReference type="OrthoDB" id="5377858at2"/>
<dbReference type="InterPro" id="IPR049806">
    <property type="entry name" value="MasK-like_C"/>
</dbReference>
<keyword evidence="2" id="KW-0732">Signal</keyword>
<dbReference type="EMBL" id="PVNL01000004">
    <property type="protein sequence ID" value="PRQ09984.1"/>
    <property type="molecule type" value="Genomic_DNA"/>
</dbReference>
<feature type="chain" id="PRO_5015573431" description="Gram-negative bacterial tonB protein" evidence="2">
    <location>
        <begin position="19"/>
        <end position="356"/>
    </location>
</feature>
<organism evidence="3 4">
    <name type="scientific">Enhygromyxa salina</name>
    <dbReference type="NCBI Taxonomy" id="215803"/>
    <lineage>
        <taxon>Bacteria</taxon>
        <taxon>Pseudomonadati</taxon>
        <taxon>Myxococcota</taxon>
        <taxon>Polyangia</taxon>
        <taxon>Nannocystales</taxon>
        <taxon>Nannocystaceae</taxon>
        <taxon>Enhygromyxa</taxon>
    </lineage>
</organism>
<reference evidence="3 4" key="1">
    <citation type="submission" date="2018-03" db="EMBL/GenBank/DDBJ databases">
        <title>Draft Genome Sequences of the Obligatory Marine Myxobacteria Enhygromyxa salina SWB007.</title>
        <authorList>
            <person name="Poehlein A."/>
            <person name="Moghaddam J.A."/>
            <person name="Harms H."/>
            <person name="Alanjari M."/>
            <person name="Koenig G.M."/>
            <person name="Daniel R."/>
            <person name="Schaeberle T.F."/>
        </authorList>
    </citation>
    <scope>NUCLEOTIDE SEQUENCE [LARGE SCALE GENOMIC DNA]</scope>
    <source>
        <strain evidence="3 4">SWB007</strain>
    </source>
</reference>
<dbReference type="AlphaFoldDB" id="A0A2S9YY28"/>
<dbReference type="NCBIfam" id="NF033768">
    <property type="entry name" value="myxo_SS_tail"/>
    <property type="match status" value="1"/>
</dbReference>
<gene>
    <name evidence="3" type="ORF">ENSA7_01900</name>
</gene>
<feature type="region of interest" description="Disordered" evidence="1">
    <location>
        <begin position="237"/>
        <end position="257"/>
    </location>
</feature>
<evidence type="ECO:0000256" key="1">
    <source>
        <dbReference type="SAM" id="MobiDB-lite"/>
    </source>
</evidence>
<dbReference type="Proteomes" id="UP000238823">
    <property type="component" value="Unassembled WGS sequence"/>
</dbReference>
<accession>A0A2S9YY28</accession>
<dbReference type="Gene3D" id="3.30.2420.10">
    <property type="entry name" value="TonB"/>
    <property type="match status" value="1"/>
</dbReference>